<reference evidence="2 3" key="1">
    <citation type="submission" date="2019-03" db="EMBL/GenBank/DDBJ databases">
        <title>First draft genome of Liparis tanakae, snailfish: a comprehensive survey of snailfish specific genes.</title>
        <authorList>
            <person name="Kim W."/>
            <person name="Song I."/>
            <person name="Jeong J.-H."/>
            <person name="Kim D."/>
            <person name="Kim S."/>
            <person name="Ryu S."/>
            <person name="Song J.Y."/>
            <person name="Lee S.K."/>
        </authorList>
    </citation>
    <scope>NUCLEOTIDE SEQUENCE [LARGE SCALE GENOMIC DNA]</scope>
    <source>
        <tissue evidence="2">Muscle</tissue>
    </source>
</reference>
<protein>
    <submittedName>
        <fullName evidence="2">Uncharacterized protein</fullName>
    </submittedName>
</protein>
<dbReference type="Proteomes" id="UP000314294">
    <property type="component" value="Unassembled WGS sequence"/>
</dbReference>
<keyword evidence="3" id="KW-1185">Reference proteome</keyword>
<accession>A0A4Z2I587</accession>
<comment type="caution">
    <text evidence="2">The sequence shown here is derived from an EMBL/GenBank/DDBJ whole genome shotgun (WGS) entry which is preliminary data.</text>
</comment>
<evidence type="ECO:0000256" key="1">
    <source>
        <dbReference type="SAM" id="MobiDB-lite"/>
    </source>
</evidence>
<dbReference type="EMBL" id="SRLO01000130">
    <property type="protein sequence ID" value="TNN72990.1"/>
    <property type="molecule type" value="Genomic_DNA"/>
</dbReference>
<sequence>MWEESWINANFSDQWGVQSAQSAQPLGLFPNTSQMLKPMRMTQQAPPIPAMKAGCFTTSVICSVMLLFRFPCIITSRNSLPESALLPAEEVHWELKEEAQNNQRLEGERRHGRILTATPAPREPEGPGIQRKMNGSNDEPNTLVRLETIHRGEQLINHRALRSPSPHYIQYCAALLCGLVRACMNQALGDRSSSQEEAAQLLQRHACVLPQQTDPIFQPADGGDGVSRCLAFQQCHTFHTQCLIGWALANDGWRPLGYLVALTTLGLIQSS</sequence>
<name>A0A4Z2I587_9TELE</name>
<organism evidence="2 3">
    <name type="scientific">Liparis tanakae</name>
    <name type="common">Tanaka's snailfish</name>
    <dbReference type="NCBI Taxonomy" id="230148"/>
    <lineage>
        <taxon>Eukaryota</taxon>
        <taxon>Metazoa</taxon>
        <taxon>Chordata</taxon>
        <taxon>Craniata</taxon>
        <taxon>Vertebrata</taxon>
        <taxon>Euteleostomi</taxon>
        <taxon>Actinopterygii</taxon>
        <taxon>Neopterygii</taxon>
        <taxon>Teleostei</taxon>
        <taxon>Neoteleostei</taxon>
        <taxon>Acanthomorphata</taxon>
        <taxon>Eupercaria</taxon>
        <taxon>Perciformes</taxon>
        <taxon>Cottioidei</taxon>
        <taxon>Cottales</taxon>
        <taxon>Liparidae</taxon>
        <taxon>Liparis</taxon>
    </lineage>
</organism>
<proteinExistence type="predicted"/>
<evidence type="ECO:0000313" key="3">
    <source>
        <dbReference type="Proteomes" id="UP000314294"/>
    </source>
</evidence>
<dbReference type="AlphaFoldDB" id="A0A4Z2I587"/>
<gene>
    <name evidence="2" type="ORF">EYF80_016780</name>
</gene>
<evidence type="ECO:0000313" key="2">
    <source>
        <dbReference type="EMBL" id="TNN72990.1"/>
    </source>
</evidence>
<feature type="region of interest" description="Disordered" evidence="1">
    <location>
        <begin position="117"/>
        <end position="139"/>
    </location>
</feature>